<sequence>LEFRISSVSIGQMAAPIAARMEDYHEFLDQVHGRQCRVTTFDRHGTDLVYPTIEQHLTISQSTTYMPYVYSPLELPDQIRLLRIHPGEPEDPIETSLVTASLDVSPDYDALSYVWGSHADRCQIWVDGLTVLVPLGGFQALHSLRRSRCERPIWIDAFSINQEDLNDKSHQVRLMCDIYQGARSVVVYLGNATDKTGDAMRALQYLIQARTETAEPPWMHTELIDVEDVLQDILDRPWFKRIWTVQEATLARHTILVCGEHRLSWYGNLQSLRRIAFRIKSTAISPYFSVASGRKSKLDWSSLLDIVETQMRQAARREGAVIHRNQLDLAFQFRYRQSADPRDNYFALFGIVENENGGRLEFKPDYSISLKELHLRYMEEIQRISEIEDAPPSPTPTYSQVWVWS</sequence>
<evidence type="ECO:0000313" key="3">
    <source>
        <dbReference type="Proteomes" id="UP000663193"/>
    </source>
</evidence>
<dbReference type="VEuPathDB" id="FungiDB:JI435_072290"/>
<evidence type="ECO:0000259" key="1">
    <source>
        <dbReference type="Pfam" id="PF06985"/>
    </source>
</evidence>
<keyword evidence="3" id="KW-1185">Reference proteome</keyword>
<dbReference type="InterPro" id="IPR010730">
    <property type="entry name" value="HET"/>
</dbReference>
<dbReference type="InterPro" id="IPR052895">
    <property type="entry name" value="HetReg/Transcr_Mod"/>
</dbReference>
<name>A0A7U2FC94_PHANO</name>
<protein>
    <recommendedName>
        <fullName evidence="1">Heterokaryon incompatibility domain-containing protein</fullName>
    </recommendedName>
</protein>
<evidence type="ECO:0000313" key="2">
    <source>
        <dbReference type="EMBL" id="QRD00370.1"/>
    </source>
</evidence>
<organism evidence="2 3">
    <name type="scientific">Phaeosphaeria nodorum (strain SN15 / ATCC MYA-4574 / FGSC 10173)</name>
    <name type="common">Glume blotch fungus</name>
    <name type="synonym">Parastagonospora nodorum</name>
    <dbReference type="NCBI Taxonomy" id="321614"/>
    <lineage>
        <taxon>Eukaryota</taxon>
        <taxon>Fungi</taxon>
        <taxon>Dikarya</taxon>
        <taxon>Ascomycota</taxon>
        <taxon>Pezizomycotina</taxon>
        <taxon>Dothideomycetes</taxon>
        <taxon>Pleosporomycetidae</taxon>
        <taxon>Pleosporales</taxon>
        <taxon>Pleosporineae</taxon>
        <taxon>Phaeosphaeriaceae</taxon>
        <taxon>Parastagonospora</taxon>
    </lineage>
</organism>
<dbReference type="Proteomes" id="UP000663193">
    <property type="component" value="Chromosome 10"/>
</dbReference>
<accession>A0A7U2FC94</accession>
<dbReference type="PANTHER" id="PTHR24148:SF73">
    <property type="entry name" value="HET DOMAIN PROTEIN (AFU_ORTHOLOGUE AFUA_8G01020)"/>
    <property type="match status" value="1"/>
</dbReference>
<reference evidence="3" key="1">
    <citation type="journal article" date="2021" name="BMC Genomics">
        <title>Chromosome-level genome assembly and manually-curated proteome of model necrotroph Parastagonospora nodorum Sn15 reveals a genome-wide trove of candidate effector homologs, and redundancy of virulence-related functions within an accessory chromosome.</title>
        <authorList>
            <person name="Bertazzoni S."/>
            <person name="Jones D.A.B."/>
            <person name="Phan H.T."/>
            <person name="Tan K.-C."/>
            <person name="Hane J.K."/>
        </authorList>
    </citation>
    <scope>NUCLEOTIDE SEQUENCE [LARGE SCALE GENOMIC DNA]</scope>
    <source>
        <strain evidence="3">SN15 / ATCC MYA-4574 / FGSC 10173)</strain>
    </source>
</reference>
<proteinExistence type="predicted"/>
<feature type="domain" description="Heterokaryon incompatibility" evidence="1">
    <location>
        <begin position="108"/>
        <end position="247"/>
    </location>
</feature>
<dbReference type="OrthoDB" id="3553147at2759"/>
<dbReference type="PANTHER" id="PTHR24148">
    <property type="entry name" value="ANKYRIN REPEAT DOMAIN-CONTAINING PROTEIN 39 HOMOLOG-RELATED"/>
    <property type="match status" value="1"/>
</dbReference>
<dbReference type="EMBL" id="CP069032">
    <property type="protein sequence ID" value="QRD00370.1"/>
    <property type="molecule type" value="Genomic_DNA"/>
</dbReference>
<dbReference type="AlphaFoldDB" id="A0A7U2FC94"/>
<gene>
    <name evidence="2" type="ORF">JI435_072290</name>
</gene>
<dbReference type="Pfam" id="PF06985">
    <property type="entry name" value="HET"/>
    <property type="match status" value="1"/>
</dbReference>
<feature type="non-terminal residue" evidence="2">
    <location>
        <position position="1"/>
    </location>
</feature>